<evidence type="ECO:0000313" key="17">
    <source>
        <dbReference type="EMBL" id="AXI98055.1"/>
    </source>
</evidence>
<dbReference type="GO" id="GO:0042549">
    <property type="term" value="P:photosystem II stabilization"/>
    <property type="evidence" value="ECO:0007669"/>
    <property type="project" value="InterPro"/>
</dbReference>
<dbReference type="GO" id="GO:0009539">
    <property type="term" value="C:photosystem II reaction center"/>
    <property type="evidence" value="ECO:0007669"/>
    <property type="project" value="InterPro"/>
</dbReference>
<dbReference type="GO" id="GO:0009535">
    <property type="term" value="C:chloroplast thylakoid membrane"/>
    <property type="evidence" value="ECO:0007669"/>
    <property type="project" value="UniProtKB-SubCell"/>
</dbReference>
<evidence type="ECO:0000256" key="6">
    <source>
        <dbReference type="ARBA" id="ARBA00022531"/>
    </source>
</evidence>
<evidence type="ECO:0000256" key="8">
    <source>
        <dbReference type="ARBA" id="ARBA00022692"/>
    </source>
</evidence>
<keyword evidence="7 17" id="KW-0934">Plastid</keyword>
<name>A0A345UC69_9EUGL</name>
<reference evidence="17" key="1">
    <citation type="journal article" date="2018" name="J. Appl. Phycol.">
        <title>Intrageneric chloroplast genome comparison in the genus Euglena (Phylum: Euglenophyta) with annotated chloroplast genomes of Euglena hiemalis and Euglena clara.</title>
        <authorList>
            <person name="Ellala Hewadikaramge M."/>
            <person name="Linton E."/>
        </authorList>
    </citation>
    <scope>NUCLEOTIDE SEQUENCE</scope>
    <source>
        <strain evidence="17">CCAP1224.35</strain>
    </source>
</reference>
<dbReference type="RefSeq" id="YP_009512119.1">
    <property type="nucleotide sequence ID" value="NC_039156.1"/>
</dbReference>
<evidence type="ECO:0000256" key="1">
    <source>
        <dbReference type="ARBA" id="ARBA00004334"/>
    </source>
</evidence>
<dbReference type="EMBL" id="MF622086">
    <property type="protein sequence ID" value="AXI98055.1"/>
    <property type="molecule type" value="Genomic_DNA"/>
</dbReference>
<keyword evidence="5 17" id="KW-0150">Chloroplast</keyword>
<evidence type="ECO:0000256" key="3">
    <source>
        <dbReference type="ARBA" id="ARBA00021665"/>
    </source>
</evidence>
<dbReference type="InterPro" id="IPR036512">
    <property type="entry name" value="PSII_PsbZ_sf"/>
</dbReference>
<protein>
    <recommendedName>
        <fullName evidence="3 15">Photosystem II reaction center protein Z</fullName>
    </recommendedName>
</protein>
<comment type="subcellular location">
    <subcellularLocation>
        <location evidence="1">Plastid</location>
        <location evidence="1">Chloroplast thylakoid membrane</location>
    </subcellularLocation>
</comment>
<keyword evidence="12 15" id="KW-0604">Photosystem II</keyword>
<evidence type="ECO:0000256" key="4">
    <source>
        <dbReference type="ARBA" id="ARBA00022469"/>
    </source>
</evidence>
<accession>A0A345UC69</accession>
<dbReference type="AlphaFoldDB" id="A0A345UC69"/>
<comment type="function">
    <text evidence="13">May control the interaction of photosystem II (PSII) cores with the light-harvesting antenna, regulates electron flow through the 2 photosystem reaction centers. PSII is a light-driven water plastoquinone oxidoreductase, using light energy to abstract electrons from H(2)O, generating a proton gradient subsequently used for ATP formation.</text>
</comment>
<dbReference type="Pfam" id="PF01737">
    <property type="entry name" value="Ycf9"/>
    <property type="match status" value="1"/>
</dbReference>
<feature type="transmembrane region" description="Helical" evidence="16">
    <location>
        <begin position="40"/>
        <end position="59"/>
    </location>
</feature>
<evidence type="ECO:0000256" key="15">
    <source>
        <dbReference type="RuleBase" id="RU003472"/>
    </source>
</evidence>
<sequence>MLLFTFQASILALIVLSFILVITVPVILVQQMDGKITNPLFYQVLAFGLAFNIFLIGILNNFVV</sequence>
<keyword evidence="6 15" id="KW-0602">Photosynthesis</keyword>
<evidence type="ECO:0000256" key="2">
    <source>
        <dbReference type="ARBA" id="ARBA00008367"/>
    </source>
</evidence>
<dbReference type="Gene3D" id="1.10.287.740">
    <property type="entry name" value="Photosystem II PsbZ, reaction centre"/>
    <property type="match status" value="1"/>
</dbReference>
<comment type="function">
    <text evidence="15">Controls the interaction of photosystem II (PSII) cores with the light-harvesting antenna, regulates electron flow through the 2 photosystem reaction centers. PSII is a light-driven water plastoquinone oxidoreductase, using light energy to abstract electrons from H(2)O, generating a proton gradient subsequently used for ATP formation.</text>
</comment>
<dbReference type="InterPro" id="IPR002644">
    <property type="entry name" value="PSII_PsbZ"/>
</dbReference>
<keyword evidence="8 15" id="KW-0812">Transmembrane</keyword>
<gene>
    <name evidence="17" type="primary">psbZ</name>
</gene>
<evidence type="ECO:0000256" key="10">
    <source>
        <dbReference type="ARBA" id="ARBA00023078"/>
    </source>
</evidence>
<geneLocation type="chloroplast" evidence="17"/>
<comment type="subunit">
    <text evidence="14">PSII is composed of 1 copy each of membrane proteins PsbA, PsbB, PsbC, PsbD, PsbE, PsbF, PsbH, PsbI, PsbJ, PsbK, PsbL, PsbM, PsbT, PsbY, PsbZ, Psb30/Ycf12, at least 3 peripheral proteins of the oxygen-evolving complex and a large number of cofactors. It forms dimeric complexes.</text>
</comment>
<proteinExistence type="inferred from homology"/>
<organism evidence="17">
    <name type="scientific">Euglena hiemalis</name>
    <dbReference type="NCBI Taxonomy" id="392896"/>
    <lineage>
        <taxon>Eukaryota</taxon>
        <taxon>Discoba</taxon>
        <taxon>Euglenozoa</taxon>
        <taxon>Euglenida</taxon>
        <taxon>Spirocuta</taxon>
        <taxon>Euglenophyceae</taxon>
        <taxon>Euglenales</taxon>
        <taxon>Euglenaceae</taxon>
        <taxon>Euglena</taxon>
    </lineage>
</organism>
<evidence type="ECO:0000256" key="13">
    <source>
        <dbReference type="ARBA" id="ARBA00037496"/>
    </source>
</evidence>
<dbReference type="GO" id="GO:0015979">
    <property type="term" value="P:photosynthesis"/>
    <property type="evidence" value="ECO:0007669"/>
    <property type="project" value="UniProtKB-KW"/>
</dbReference>
<evidence type="ECO:0000256" key="12">
    <source>
        <dbReference type="ARBA" id="ARBA00023276"/>
    </source>
</evidence>
<keyword evidence="9 16" id="KW-1133">Transmembrane helix</keyword>
<evidence type="ECO:0000256" key="9">
    <source>
        <dbReference type="ARBA" id="ARBA00022989"/>
    </source>
</evidence>
<keyword evidence="10 15" id="KW-0793">Thylakoid</keyword>
<comment type="similarity">
    <text evidence="2 15">Belongs to the PsbZ family.</text>
</comment>
<evidence type="ECO:0000256" key="14">
    <source>
        <dbReference type="ARBA" id="ARBA00038734"/>
    </source>
</evidence>
<dbReference type="GeneID" id="37624973"/>
<evidence type="ECO:0000256" key="7">
    <source>
        <dbReference type="ARBA" id="ARBA00022640"/>
    </source>
</evidence>
<keyword evidence="11 16" id="KW-0472">Membrane</keyword>
<dbReference type="SUPFAM" id="SSF161055">
    <property type="entry name" value="PsbZ-like"/>
    <property type="match status" value="1"/>
</dbReference>
<evidence type="ECO:0000256" key="11">
    <source>
        <dbReference type="ARBA" id="ARBA00023136"/>
    </source>
</evidence>
<evidence type="ECO:0000256" key="5">
    <source>
        <dbReference type="ARBA" id="ARBA00022528"/>
    </source>
</evidence>
<feature type="transmembrane region" description="Helical" evidence="16">
    <location>
        <begin position="6"/>
        <end position="28"/>
    </location>
</feature>
<keyword evidence="4 15" id="KW-0674">Reaction center</keyword>
<evidence type="ECO:0000256" key="16">
    <source>
        <dbReference type="SAM" id="Phobius"/>
    </source>
</evidence>